<evidence type="ECO:0000313" key="3">
    <source>
        <dbReference type="Proteomes" id="UP001311232"/>
    </source>
</evidence>
<feature type="region of interest" description="Disordered" evidence="1">
    <location>
        <begin position="1"/>
        <end position="47"/>
    </location>
</feature>
<name>A0AAV9R3Z8_9TELE</name>
<comment type="caution">
    <text evidence="2">The sequence shown here is derived from an EMBL/GenBank/DDBJ whole genome shotgun (WGS) entry which is preliminary data.</text>
</comment>
<evidence type="ECO:0000313" key="2">
    <source>
        <dbReference type="EMBL" id="KAK5603330.1"/>
    </source>
</evidence>
<protein>
    <submittedName>
        <fullName evidence="2">Uncharacterized protein</fullName>
    </submittedName>
</protein>
<keyword evidence="3" id="KW-1185">Reference proteome</keyword>
<reference evidence="2 3" key="1">
    <citation type="submission" date="2021-06" db="EMBL/GenBank/DDBJ databases">
        <authorList>
            <person name="Palmer J.M."/>
        </authorList>
    </citation>
    <scope>NUCLEOTIDE SEQUENCE [LARGE SCALE GENOMIC DNA]</scope>
    <source>
        <strain evidence="2 3">MEX-2019</strain>
        <tissue evidence="2">Muscle</tissue>
    </source>
</reference>
<sequence length="99" mass="11088">AATEKRVTVENNPGVTQRSTHPQPRPSPSCCVKTPGSELSPFKKNARSIEKSEPWPVVPYELVRAHVPSRPSGIPVKKTVARFTDIYSLSEFLRFCLLR</sequence>
<feature type="non-terminal residue" evidence="2">
    <location>
        <position position="1"/>
    </location>
</feature>
<dbReference type="EMBL" id="JAHHUM010002496">
    <property type="protein sequence ID" value="KAK5603330.1"/>
    <property type="molecule type" value="Genomic_DNA"/>
</dbReference>
<gene>
    <name evidence="2" type="ORF">CRENBAI_009893</name>
</gene>
<evidence type="ECO:0000256" key="1">
    <source>
        <dbReference type="SAM" id="MobiDB-lite"/>
    </source>
</evidence>
<feature type="compositionally biased region" description="Polar residues" evidence="1">
    <location>
        <begin position="9"/>
        <end position="22"/>
    </location>
</feature>
<dbReference type="AlphaFoldDB" id="A0AAV9R3Z8"/>
<organism evidence="2 3">
    <name type="scientific">Crenichthys baileyi</name>
    <name type="common">White River springfish</name>
    <dbReference type="NCBI Taxonomy" id="28760"/>
    <lineage>
        <taxon>Eukaryota</taxon>
        <taxon>Metazoa</taxon>
        <taxon>Chordata</taxon>
        <taxon>Craniata</taxon>
        <taxon>Vertebrata</taxon>
        <taxon>Euteleostomi</taxon>
        <taxon>Actinopterygii</taxon>
        <taxon>Neopterygii</taxon>
        <taxon>Teleostei</taxon>
        <taxon>Neoteleostei</taxon>
        <taxon>Acanthomorphata</taxon>
        <taxon>Ovalentaria</taxon>
        <taxon>Atherinomorphae</taxon>
        <taxon>Cyprinodontiformes</taxon>
        <taxon>Goodeidae</taxon>
        <taxon>Crenichthys</taxon>
    </lineage>
</organism>
<accession>A0AAV9R3Z8</accession>
<proteinExistence type="predicted"/>
<dbReference type="Proteomes" id="UP001311232">
    <property type="component" value="Unassembled WGS sequence"/>
</dbReference>